<dbReference type="CDD" id="cd00047">
    <property type="entry name" value="PTPc"/>
    <property type="match status" value="1"/>
</dbReference>
<dbReference type="Gene3D" id="3.90.190.10">
    <property type="entry name" value="Protein tyrosine phosphatase superfamily"/>
    <property type="match status" value="1"/>
</dbReference>
<dbReference type="InterPro" id="IPR000242">
    <property type="entry name" value="PTP_cat"/>
</dbReference>
<dbReference type="InterPro" id="IPR003595">
    <property type="entry name" value="Tyr_Pase_cat"/>
</dbReference>
<dbReference type="SMART" id="SM00404">
    <property type="entry name" value="PTPc_motif"/>
    <property type="match status" value="1"/>
</dbReference>
<feature type="domain" description="Tyrosine specific protein phosphatases" evidence="2">
    <location>
        <begin position="108"/>
        <end position="183"/>
    </location>
</feature>
<dbReference type="PANTHER" id="PTHR19134">
    <property type="entry name" value="RECEPTOR-TYPE TYROSINE-PROTEIN PHOSPHATASE"/>
    <property type="match status" value="1"/>
</dbReference>
<accession>A0A210R3D1</accession>
<dbReference type="OrthoDB" id="5981934at2759"/>
<dbReference type="GO" id="GO:0004725">
    <property type="term" value="F:protein tyrosine phosphatase activity"/>
    <property type="evidence" value="ECO:0007669"/>
    <property type="project" value="InterPro"/>
</dbReference>
<organism evidence="3 4">
    <name type="scientific">Mizuhopecten yessoensis</name>
    <name type="common">Japanese scallop</name>
    <name type="synonym">Patinopecten yessoensis</name>
    <dbReference type="NCBI Taxonomy" id="6573"/>
    <lineage>
        <taxon>Eukaryota</taxon>
        <taxon>Metazoa</taxon>
        <taxon>Spiralia</taxon>
        <taxon>Lophotrochozoa</taxon>
        <taxon>Mollusca</taxon>
        <taxon>Bivalvia</taxon>
        <taxon>Autobranchia</taxon>
        <taxon>Pteriomorphia</taxon>
        <taxon>Pectinida</taxon>
        <taxon>Pectinoidea</taxon>
        <taxon>Pectinidae</taxon>
        <taxon>Mizuhopecten</taxon>
    </lineage>
</organism>
<gene>
    <name evidence="3" type="ORF">KP79_PYT00231</name>
</gene>
<dbReference type="SMART" id="SM00194">
    <property type="entry name" value="PTPc"/>
    <property type="match status" value="1"/>
</dbReference>
<dbReference type="PROSITE" id="PS50056">
    <property type="entry name" value="TYR_PHOSPHATASE_2"/>
    <property type="match status" value="1"/>
</dbReference>
<dbReference type="PRINTS" id="PR00700">
    <property type="entry name" value="PRTYPHPHTASE"/>
</dbReference>
<dbReference type="InterPro" id="IPR029021">
    <property type="entry name" value="Prot-tyrosine_phosphatase-like"/>
</dbReference>
<keyword evidence="3" id="KW-0675">Receptor</keyword>
<dbReference type="AlphaFoldDB" id="A0A210R3D1"/>
<dbReference type="Proteomes" id="UP000242188">
    <property type="component" value="Unassembled WGS sequence"/>
</dbReference>
<feature type="domain" description="Tyrosine-protein phosphatase" evidence="1">
    <location>
        <begin position="1"/>
        <end position="192"/>
    </location>
</feature>
<dbReference type="SUPFAM" id="SSF52799">
    <property type="entry name" value="(Phosphotyrosine protein) phosphatases II"/>
    <property type="match status" value="1"/>
</dbReference>
<dbReference type="InterPro" id="IPR050348">
    <property type="entry name" value="Protein-Tyr_Phosphatase"/>
</dbReference>
<evidence type="ECO:0000313" key="3">
    <source>
        <dbReference type="EMBL" id="OWF55563.1"/>
    </source>
</evidence>
<sequence length="201" mass="23059">MSGYLMTQFPLVDTIDDFWTMVIDYSCENIVVLGKPTQKEDWLLGEGGDFAAGNAISVKKLQDRSPNTELAIVDYQVERERTGSESEPIRMFSLSQWSSDSLLPPSDSSLLHLLEQLDSRRRSDNTRPVVVMCRDGCTQSGLFCCISNIRDQMKMDEEVDIFQTARRLKKRRPEALENVKQYQYCYNILGLYLDSTDVYVN</sequence>
<name>A0A210R3D1_MIZYE</name>
<reference evidence="3 4" key="1">
    <citation type="journal article" date="2017" name="Nat. Ecol. Evol.">
        <title>Scallop genome provides insights into evolution of bilaterian karyotype and development.</title>
        <authorList>
            <person name="Wang S."/>
            <person name="Zhang J."/>
            <person name="Jiao W."/>
            <person name="Li J."/>
            <person name="Xun X."/>
            <person name="Sun Y."/>
            <person name="Guo X."/>
            <person name="Huan P."/>
            <person name="Dong B."/>
            <person name="Zhang L."/>
            <person name="Hu X."/>
            <person name="Sun X."/>
            <person name="Wang J."/>
            <person name="Zhao C."/>
            <person name="Wang Y."/>
            <person name="Wang D."/>
            <person name="Huang X."/>
            <person name="Wang R."/>
            <person name="Lv J."/>
            <person name="Li Y."/>
            <person name="Zhang Z."/>
            <person name="Liu B."/>
            <person name="Lu W."/>
            <person name="Hui Y."/>
            <person name="Liang J."/>
            <person name="Zhou Z."/>
            <person name="Hou R."/>
            <person name="Li X."/>
            <person name="Liu Y."/>
            <person name="Li H."/>
            <person name="Ning X."/>
            <person name="Lin Y."/>
            <person name="Zhao L."/>
            <person name="Xing Q."/>
            <person name="Dou J."/>
            <person name="Li Y."/>
            <person name="Mao J."/>
            <person name="Guo H."/>
            <person name="Dou H."/>
            <person name="Li T."/>
            <person name="Mu C."/>
            <person name="Jiang W."/>
            <person name="Fu Q."/>
            <person name="Fu X."/>
            <person name="Miao Y."/>
            <person name="Liu J."/>
            <person name="Yu Q."/>
            <person name="Li R."/>
            <person name="Liao H."/>
            <person name="Li X."/>
            <person name="Kong Y."/>
            <person name="Jiang Z."/>
            <person name="Chourrout D."/>
            <person name="Li R."/>
            <person name="Bao Z."/>
        </authorList>
    </citation>
    <scope>NUCLEOTIDE SEQUENCE [LARGE SCALE GENOMIC DNA]</scope>
    <source>
        <strain evidence="3 4">PY_sf001</strain>
    </source>
</reference>
<dbReference type="InterPro" id="IPR000387">
    <property type="entry name" value="Tyr_Pase_dom"/>
</dbReference>
<keyword evidence="4" id="KW-1185">Reference proteome</keyword>
<evidence type="ECO:0000259" key="1">
    <source>
        <dbReference type="PROSITE" id="PS50055"/>
    </source>
</evidence>
<comment type="caution">
    <text evidence="3">The sequence shown here is derived from an EMBL/GenBank/DDBJ whole genome shotgun (WGS) entry which is preliminary data.</text>
</comment>
<proteinExistence type="predicted"/>
<dbReference type="Pfam" id="PF00102">
    <property type="entry name" value="Y_phosphatase"/>
    <property type="match status" value="1"/>
</dbReference>
<dbReference type="PROSITE" id="PS50055">
    <property type="entry name" value="TYR_PHOSPHATASE_PTP"/>
    <property type="match status" value="1"/>
</dbReference>
<dbReference type="STRING" id="6573.A0A210R3D1"/>
<dbReference type="PANTHER" id="PTHR19134:SF527">
    <property type="entry name" value="TYROSINE-PROTEIN PHOSPHATASE NON-RECEPTOR TYPE 7"/>
    <property type="match status" value="1"/>
</dbReference>
<evidence type="ECO:0000259" key="2">
    <source>
        <dbReference type="PROSITE" id="PS50056"/>
    </source>
</evidence>
<protein>
    <submittedName>
        <fullName evidence="3">Receptor-type tyrosine-protein phosphatase alpha</fullName>
    </submittedName>
</protein>
<evidence type="ECO:0000313" key="4">
    <source>
        <dbReference type="Proteomes" id="UP000242188"/>
    </source>
</evidence>
<dbReference type="EMBL" id="NEDP02000608">
    <property type="protein sequence ID" value="OWF55563.1"/>
    <property type="molecule type" value="Genomic_DNA"/>
</dbReference>